<sequence>MVKNQQDPWRLKFHLMPPQGWLNDPNGLCQFHGIYHIFFQYRPGTAAADGSGPRVWKENGAYYMVLGARQTDEKGSALLYRSRDLEHWDFVRVLTTPEPFGYMWECPDYFHLDGQDWLSVCPQGLPCEAFRFQNIYQSGYFSVSGRLDEAQTLSRFTEWDMGFDFYAPRLFRTSGGAGF</sequence>
<dbReference type="InterPro" id="IPR013148">
    <property type="entry name" value="Glyco_hydro_32_N"/>
</dbReference>
<accession>A0A9D1P2P6</accession>
<dbReference type="InterPro" id="IPR051214">
    <property type="entry name" value="GH32_Enzymes"/>
</dbReference>
<dbReference type="EMBL" id="DVOO01000011">
    <property type="protein sequence ID" value="HIV24830.1"/>
    <property type="molecule type" value="Genomic_DNA"/>
</dbReference>
<evidence type="ECO:0000256" key="3">
    <source>
        <dbReference type="ARBA" id="ARBA00023295"/>
    </source>
</evidence>
<dbReference type="InterPro" id="IPR023296">
    <property type="entry name" value="Glyco_hydro_beta-prop_sf"/>
</dbReference>
<dbReference type="GO" id="GO:0004553">
    <property type="term" value="F:hydrolase activity, hydrolyzing O-glycosyl compounds"/>
    <property type="evidence" value="ECO:0007669"/>
    <property type="project" value="InterPro"/>
</dbReference>
<keyword evidence="2" id="KW-0378">Hydrolase</keyword>
<comment type="caution">
    <text evidence="5">The sequence shown here is derived from an EMBL/GenBank/DDBJ whole genome shotgun (WGS) entry which is preliminary data.</text>
</comment>
<reference evidence="5" key="1">
    <citation type="submission" date="2020-10" db="EMBL/GenBank/DDBJ databases">
        <authorList>
            <person name="Gilroy R."/>
        </authorList>
    </citation>
    <scope>NUCLEOTIDE SEQUENCE</scope>
    <source>
        <strain evidence="5">CHK188-20938</strain>
    </source>
</reference>
<dbReference type="PANTHER" id="PTHR43101:SF1">
    <property type="entry name" value="BETA-FRUCTOSIDASE"/>
    <property type="match status" value="1"/>
</dbReference>
<dbReference type="SUPFAM" id="SSF75005">
    <property type="entry name" value="Arabinanase/levansucrase/invertase"/>
    <property type="match status" value="1"/>
</dbReference>
<dbReference type="AlphaFoldDB" id="A0A9D1P2P6"/>
<gene>
    <name evidence="5" type="ORF">IAB71_03435</name>
</gene>
<keyword evidence="3" id="KW-0326">Glycosidase</keyword>
<protein>
    <recommendedName>
        <fullName evidence="4">Glycosyl hydrolase family 32 N-terminal domain-containing protein</fullName>
    </recommendedName>
</protein>
<proteinExistence type="inferred from homology"/>
<evidence type="ECO:0000259" key="4">
    <source>
        <dbReference type="Pfam" id="PF00251"/>
    </source>
</evidence>
<reference evidence="5" key="2">
    <citation type="journal article" date="2021" name="PeerJ">
        <title>Extensive microbial diversity within the chicken gut microbiome revealed by metagenomics and culture.</title>
        <authorList>
            <person name="Gilroy R."/>
            <person name="Ravi A."/>
            <person name="Getino M."/>
            <person name="Pursley I."/>
            <person name="Horton D.L."/>
            <person name="Alikhan N.F."/>
            <person name="Baker D."/>
            <person name="Gharbi K."/>
            <person name="Hall N."/>
            <person name="Watson M."/>
            <person name="Adriaenssens E.M."/>
            <person name="Foster-Nyarko E."/>
            <person name="Jarju S."/>
            <person name="Secka A."/>
            <person name="Antonio M."/>
            <person name="Oren A."/>
            <person name="Chaudhuri R.R."/>
            <person name="La Ragione R."/>
            <person name="Hildebrand F."/>
            <person name="Pallen M.J."/>
        </authorList>
    </citation>
    <scope>NUCLEOTIDE SEQUENCE</scope>
    <source>
        <strain evidence="5">CHK188-20938</strain>
    </source>
</reference>
<organism evidence="5 6">
    <name type="scientific">Candidatus Scatomonas pullistercoris</name>
    <dbReference type="NCBI Taxonomy" id="2840920"/>
    <lineage>
        <taxon>Bacteria</taxon>
        <taxon>Bacillati</taxon>
        <taxon>Bacillota</taxon>
        <taxon>Clostridia</taxon>
        <taxon>Lachnospirales</taxon>
        <taxon>Lachnospiraceae</taxon>
        <taxon>Lachnospiraceae incertae sedis</taxon>
        <taxon>Candidatus Scatomonas</taxon>
    </lineage>
</organism>
<comment type="similarity">
    <text evidence="1">Belongs to the glycosyl hydrolase 32 family.</text>
</comment>
<evidence type="ECO:0000256" key="2">
    <source>
        <dbReference type="ARBA" id="ARBA00022801"/>
    </source>
</evidence>
<dbReference type="Proteomes" id="UP000824169">
    <property type="component" value="Unassembled WGS sequence"/>
</dbReference>
<feature type="domain" description="Glycosyl hydrolase family 32 N-terminal" evidence="4">
    <location>
        <begin position="14"/>
        <end position="47"/>
    </location>
</feature>
<evidence type="ECO:0000256" key="1">
    <source>
        <dbReference type="ARBA" id="ARBA00009902"/>
    </source>
</evidence>
<dbReference type="PANTHER" id="PTHR43101">
    <property type="entry name" value="BETA-FRUCTOSIDASE"/>
    <property type="match status" value="1"/>
</dbReference>
<dbReference type="Pfam" id="PF00251">
    <property type="entry name" value="Glyco_hydro_32N"/>
    <property type="match status" value="2"/>
</dbReference>
<evidence type="ECO:0000313" key="5">
    <source>
        <dbReference type="EMBL" id="HIV24830.1"/>
    </source>
</evidence>
<name>A0A9D1P2P6_9FIRM</name>
<feature type="domain" description="Glycosyl hydrolase family 32 N-terminal" evidence="4">
    <location>
        <begin position="53"/>
        <end position="174"/>
    </location>
</feature>
<evidence type="ECO:0000313" key="6">
    <source>
        <dbReference type="Proteomes" id="UP000824169"/>
    </source>
</evidence>
<dbReference type="GO" id="GO:0005975">
    <property type="term" value="P:carbohydrate metabolic process"/>
    <property type="evidence" value="ECO:0007669"/>
    <property type="project" value="InterPro"/>
</dbReference>
<dbReference type="InterPro" id="IPR018053">
    <property type="entry name" value="Glyco_hydro_32_AS"/>
</dbReference>
<dbReference type="PROSITE" id="PS00609">
    <property type="entry name" value="GLYCOSYL_HYDROL_F32"/>
    <property type="match status" value="1"/>
</dbReference>
<dbReference type="Gene3D" id="2.115.10.20">
    <property type="entry name" value="Glycosyl hydrolase domain, family 43"/>
    <property type="match status" value="2"/>
</dbReference>